<organism evidence="1 2">
    <name type="scientific">Geobacillus kaustophilus</name>
    <dbReference type="NCBI Taxonomy" id="1462"/>
    <lineage>
        <taxon>Bacteria</taxon>
        <taxon>Bacillati</taxon>
        <taxon>Bacillota</taxon>
        <taxon>Bacilli</taxon>
        <taxon>Bacillales</taxon>
        <taxon>Anoxybacillaceae</taxon>
        <taxon>Geobacillus</taxon>
        <taxon>Geobacillus thermoleovorans group</taxon>
    </lineage>
</organism>
<comment type="caution">
    <text evidence="1">The sequence shown here is derived from an EMBL/GenBank/DDBJ whole genome shotgun (WGS) entry which is preliminary data.</text>
</comment>
<protein>
    <submittedName>
        <fullName evidence="1">Uncharacterized protein</fullName>
    </submittedName>
</protein>
<dbReference type="Proteomes" id="UP000032522">
    <property type="component" value="Unassembled WGS sequence"/>
</dbReference>
<dbReference type="AlphaFoldDB" id="A0A0D8C788"/>
<evidence type="ECO:0000313" key="1">
    <source>
        <dbReference type="EMBL" id="KJE32303.1"/>
    </source>
</evidence>
<evidence type="ECO:0000313" key="2">
    <source>
        <dbReference type="Proteomes" id="UP000032522"/>
    </source>
</evidence>
<accession>A0A0D8C788</accession>
<reference evidence="1 2" key="1">
    <citation type="submission" date="2015-01" db="EMBL/GenBank/DDBJ databases">
        <authorList>
            <person name="Filippidou S."/>
            <person name="Jeanneret N."/>
            <person name="Russel-Delif L."/>
            <person name="Junier T."/>
            <person name="Wunderlin T."/>
            <person name="Molina V."/>
            <person name="Johnson S.L."/>
            <person name="Davenport K.W."/>
            <person name="Chain P.S."/>
            <person name="Dorador C."/>
            <person name="Junier P."/>
        </authorList>
    </citation>
    <scope>NUCLEOTIDE SEQUENCE [LARGE SCALE GENOMIC DNA]</scope>
    <source>
        <strain evidence="1 2">Et7/4</strain>
    </source>
</reference>
<gene>
    <name evidence="1" type="ORF">LG52_3798</name>
</gene>
<dbReference type="EMBL" id="JYBP01000001">
    <property type="protein sequence ID" value="KJE32303.1"/>
    <property type="molecule type" value="Genomic_DNA"/>
</dbReference>
<proteinExistence type="predicted"/>
<name>A0A0D8C788_GEOKU</name>
<dbReference type="PATRIC" id="fig|1462.6.peg.8"/>
<sequence length="54" mass="5919">MGKAALTCGIGLGYVHANGVRWADRPHETVCPSIFIYVYCFTKQLLQAALFLSS</sequence>